<evidence type="ECO:0000256" key="1">
    <source>
        <dbReference type="SAM" id="Phobius"/>
    </source>
</evidence>
<dbReference type="Proteomes" id="UP000518288">
    <property type="component" value="Unassembled WGS sequence"/>
</dbReference>
<reference evidence="2 3" key="1">
    <citation type="submission" date="2020-07" db="EMBL/GenBank/DDBJ databases">
        <title>Genomic Encyclopedia of Archaeal and Bacterial Type Strains, Phase II (KMG-II): from individual species to whole genera.</title>
        <authorList>
            <person name="Goeker M."/>
        </authorList>
    </citation>
    <scope>NUCLEOTIDE SEQUENCE [LARGE SCALE GENOMIC DNA]</scope>
    <source>
        <strain evidence="2 3">DSM 21226</strain>
    </source>
</reference>
<feature type="transmembrane region" description="Helical" evidence="1">
    <location>
        <begin position="123"/>
        <end position="149"/>
    </location>
</feature>
<feature type="transmembrane region" description="Helical" evidence="1">
    <location>
        <begin position="38"/>
        <end position="61"/>
    </location>
</feature>
<feature type="transmembrane region" description="Helical" evidence="1">
    <location>
        <begin position="230"/>
        <end position="249"/>
    </location>
</feature>
<feature type="transmembrane region" description="Helical" evidence="1">
    <location>
        <begin position="323"/>
        <end position="344"/>
    </location>
</feature>
<feature type="transmembrane region" description="Helical" evidence="1">
    <location>
        <begin position="92"/>
        <end position="111"/>
    </location>
</feature>
<evidence type="ECO:0008006" key="4">
    <source>
        <dbReference type="Google" id="ProtNLM"/>
    </source>
</evidence>
<feature type="transmembrane region" description="Helical" evidence="1">
    <location>
        <begin position="261"/>
        <end position="278"/>
    </location>
</feature>
<dbReference type="RefSeq" id="WP_179635637.1">
    <property type="nucleotide sequence ID" value="NZ_JACCFH010000001.1"/>
</dbReference>
<keyword evidence="1" id="KW-1133">Transmembrane helix</keyword>
<feature type="transmembrane region" description="Helical" evidence="1">
    <location>
        <begin position="195"/>
        <end position="218"/>
    </location>
</feature>
<comment type="caution">
    <text evidence="2">The sequence shown here is derived from an EMBL/GenBank/DDBJ whole genome shotgun (WGS) entry which is preliminary data.</text>
</comment>
<gene>
    <name evidence="2" type="ORF">BDD16_004068</name>
</gene>
<feature type="transmembrane region" description="Helical" evidence="1">
    <location>
        <begin position="155"/>
        <end position="174"/>
    </location>
</feature>
<evidence type="ECO:0000313" key="2">
    <source>
        <dbReference type="EMBL" id="NYG35082.1"/>
    </source>
</evidence>
<keyword evidence="1" id="KW-0812">Transmembrane</keyword>
<keyword evidence="1" id="KW-0472">Membrane</keyword>
<protein>
    <recommendedName>
        <fullName evidence="4">MFS transporter</fullName>
    </recommendedName>
</protein>
<proteinExistence type="predicted"/>
<sequence length="388" mass="41762">MSTPLERRLLPFIACQGAFSTLIGFAGVLVFAQSGWTMAVVFTAVMLTATVVCIVGAFALGRRWSLQPVHLIRAGFLLPALVLLLAQDAPLWLAVAIGAFIGLTWGARLWLELSLLADADRDPYAAHTTVWTVFAGLCATLTVTLFLSMTGERAAAVYASYAALALVAAVWAPRRLPRTPAIHWERPMAVVRQPGFVRCLPLYGLESGLMGVGMVLGASGAVQALGVVSHYGWTASAATVFGGLALFALRGRRHAGNRLRWMALAAVGMVAAHLLLGASVWHPALYVVHLLTLAAVQPFWAASEQVLNQRLLDLEGALADRIVVREVVLWAFRMLALGGFWWSVQGWSPVRVLLLGAGLMAVAVVLEWMVGRAWLRRDEAGAIPDDAR</sequence>
<dbReference type="AlphaFoldDB" id="A0A7Y9U8N8"/>
<dbReference type="EMBL" id="JACCFH010000001">
    <property type="protein sequence ID" value="NYG35082.1"/>
    <property type="molecule type" value="Genomic_DNA"/>
</dbReference>
<keyword evidence="3" id="KW-1185">Reference proteome</keyword>
<name>A0A7Y9U8N8_9BURK</name>
<feature type="transmembrane region" description="Helical" evidence="1">
    <location>
        <begin position="12"/>
        <end position="32"/>
    </location>
</feature>
<organism evidence="2 3">
    <name type="scientific">Sphaerotilus montanus</name>
    <dbReference type="NCBI Taxonomy" id="522889"/>
    <lineage>
        <taxon>Bacteria</taxon>
        <taxon>Pseudomonadati</taxon>
        <taxon>Pseudomonadota</taxon>
        <taxon>Betaproteobacteria</taxon>
        <taxon>Burkholderiales</taxon>
        <taxon>Sphaerotilaceae</taxon>
        <taxon>Sphaerotilus</taxon>
    </lineage>
</organism>
<evidence type="ECO:0000313" key="3">
    <source>
        <dbReference type="Proteomes" id="UP000518288"/>
    </source>
</evidence>
<feature type="transmembrane region" description="Helical" evidence="1">
    <location>
        <begin position="350"/>
        <end position="370"/>
    </location>
</feature>
<accession>A0A7Y9U8N8</accession>